<evidence type="ECO:0000313" key="3">
    <source>
        <dbReference type="Proteomes" id="UP001184861"/>
    </source>
</evidence>
<sequence length="541" mass="62984">MSNDYQIPENIYSRELCGELYRITQLFPEDQEIKNLLSLVRSPITDESFKIFIDDKNFLISTIKTDNKEIVARMNDFNFIRGGNDKINGIKKAVRLYRELYDKTQELNYFLRSLELIRKVKSVFKDRLVDFEEKTITIFNNLDSSYYQFSLVNTSEFLLENDSKHLLTNISLRLLSKYESENNYSAIKWQIKILNKLKHFTNNDMRIQNALYLEKEGDLLTSEKQERIYYPTILELYTEALKEIKGIADQAVLKDRLSEKIKNEQKGFYELLKKMTISTTLESDYTQWLNSLEIVDFQSGLTALLHLPILDEKSLSDWSENNHNSSLGQFFDKYVHITDKGTVSGSTDEKRFSVNFARNHCRNVIIDLVIKITYRMIQKHPISKNAFASFLMTERSPFIPEGREAFFLEGLYMGFQNNFITAGHLLIPQIENCLKNIVEKNGRNTIKLDEPVQHDNTLGAILSLKESGNMLDGICNKDLLSELNSFLIDGNSANFRNKICHGLTSPAESYHYGIYLWWITLKMVLLTKDFFEIPERDSNIS</sequence>
<feature type="domain" description="DUF4209" evidence="1">
    <location>
        <begin position="430"/>
        <end position="522"/>
    </location>
</feature>
<evidence type="ECO:0000259" key="1">
    <source>
        <dbReference type="Pfam" id="PF13910"/>
    </source>
</evidence>
<dbReference type="AlphaFoldDB" id="A0AAE3Y9S3"/>
<evidence type="ECO:0000313" key="2">
    <source>
        <dbReference type="EMBL" id="MDR6526196.1"/>
    </source>
</evidence>
<gene>
    <name evidence="2" type="ORF">J2787_001566</name>
</gene>
<name>A0AAE3Y9S3_9FLAO</name>
<proteinExistence type="predicted"/>
<protein>
    <recommendedName>
        <fullName evidence="1">DUF4209 domain-containing protein</fullName>
    </recommendedName>
</protein>
<dbReference type="Pfam" id="PF13910">
    <property type="entry name" value="DUF4209"/>
    <property type="match status" value="1"/>
</dbReference>
<reference evidence="2" key="1">
    <citation type="submission" date="2023-07" db="EMBL/GenBank/DDBJ databases">
        <title>Sorghum-associated microbial communities from plants grown in Nebraska, USA.</title>
        <authorList>
            <person name="Schachtman D."/>
        </authorList>
    </citation>
    <scope>NUCLEOTIDE SEQUENCE</scope>
    <source>
        <strain evidence="2">DS2360</strain>
    </source>
</reference>
<dbReference type="EMBL" id="JAVDQY010000001">
    <property type="protein sequence ID" value="MDR6526196.1"/>
    <property type="molecule type" value="Genomic_DNA"/>
</dbReference>
<dbReference type="RefSeq" id="WP_309945634.1">
    <property type="nucleotide sequence ID" value="NZ_JAVDQY010000001.1"/>
</dbReference>
<dbReference type="InterPro" id="IPR025209">
    <property type="entry name" value="DUF4209"/>
</dbReference>
<dbReference type="Proteomes" id="UP001184861">
    <property type="component" value="Unassembled WGS sequence"/>
</dbReference>
<comment type="caution">
    <text evidence="2">The sequence shown here is derived from an EMBL/GenBank/DDBJ whole genome shotgun (WGS) entry which is preliminary data.</text>
</comment>
<accession>A0AAE3Y9S3</accession>
<organism evidence="2 3">
    <name type="scientific">Chryseobacterium rhizosphaerae</name>
    <dbReference type="NCBI Taxonomy" id="395937"/>
    <lineage>
        <taxon>Bacteria</taxon>
        <taxon>Pseudomonadati</taxon>
        <taxon>Bacteroidota</taxon>
        <taxon>Flavobacteriia</taxon>
        <taxon>Flavobacteriales</taxon>
        <taxon>Weeksellaceae</taxon>
        <taxon>Chryseobacterium group</taxon>
        <taxon>Chryseobacterium</taxon>
    </lineage>
</organism>